<feature type="domain" description="Expansin-like EG45" evidence="1">
    <location>
        <begin position="36"/>
        <end position="159"/>
    </location>
</feature>
<evidence type="ECO:0000259" key="1">
    <source>
        <dbReference type="PROSITE" id="PS50842"/>
    </source>
</evidence>
<evidence type="ECO:0000313" key="2">
    <source>
        <dbReference type="EMBL" id="KAK4604305.1"/>
    </source>
</evidence>
<dbReference type="Proteomes" id="UP001324115">
    <property type="component" value="Unassembled WGS sequence"/>
</dbReference>
<dbReference type="InterPro" id="IPR007112">
    <property type="entry name" value="Expansin/allergen_DPBB_dom"/>
</dbReference>
<dbReference type="PANTHER" id="PTHR47480">
    <property type="entry name" value="EG45-LIKE DOMAIN CONTAINING PROTEIN"/>
    <property type="match status" value="1"/>
</dbReference>
<sequence>MALSNDVHIPCTGKMRRSLPLLQRLSLFSLVVLFFLHTCCYGDVGTAARYTPPYLPTACYGSDISEFPASNLFAVAGDGIWDNGASCGRQYLVRCISASIRDACSQNRTIQIKIVDYVNGMPSPPSASNTTMILSSTAFGTIANSSTNSPAINIEFQQV</sequence>
<reference evidence="2 3" key="1">
    <citation type="journal article" date="2023" name="G3 (Bethesda)">
        <title>A haplotype-resolved chromosome-scale genome for Quercus rubra L. provides insights into the genetics of adaptive traits for red oak species.</title>
        <authorList>
            <person name="Kapoor B."/>
            <person name="Jenkins J."/>
            <person name="Schmutz J."/>
            <person name="Zhebentyayeva T."/>
            <person name="Kuelheim C."/>
            <person name="Coggeshall M."/>
            <person name="Heim C."/>
            <person name="Lasky J.R."/>
            <person name="Leites L."/>
            <person name="Islam-Faridi N."/>
            <person name="Romero-Severson J."/>
            <person name="DeLeo V.L."/>
            <person name="Lucas S.M."/>
            <person name="Lazic D."/>
            <person name="Gailing O."/>
            <person name="Carlson J."/>
            <person name="Staton M."/>
        </authorList>
    </citation>
    <scope>NUCLEOTIDE SEQUENCE [LARGE SCALE GENOMIC DNA]</scope>
    <source>
        <strain evidence="2">Pseudo-F2</strain>
    </source>
</reference>
<organism evidence="2 3">
    <name type="scientific">Quercus rubra</name>
    <name type="common">Northern red oak</name>
    <name type="synonym">Quercus borealis</name>
    <dbReference type="NCBI Taxonomy" id="3512"/>
    <lineage>
        <taxon>Eukaryota</taxon>
        <taxon>Viridiplantae</taxon>
        <taxon>Streptophyta</taxon>
        <taxon>Embryophyta</taxon>
        <taxon>Tracheophyta</taxon>
        <taxon>Spermatophyta</taxon>
        <taxon>Magnoliopsida</taxon>
        <taxon>eudicotyledons</taxon>
        <taxon>Gunneridae</taxon>
        <taxon>Pentapetalae</taxon>
        <taxon>rosids</taxon>
        <taxon>fabids</taxon>
        <taxon>Fagales</taxon>
        <taxon>Fagaceae</taxon>
        <taxon>Quercus</taxon>
    </lineage>
</organism>
<dbReference type="CDD" id="cd22269">
    <property type="entry name" value="DPBB_EG45-like"/>
    <property type="match status" value="1"/>
</dbReference>
<dbReference type="PROSITE" id="PS50842">
    <property type="entry name" value="EXPANSIN_EG45"/>
    <property type="match status" value="1"/>
</dbReference>
<accession>A0AAN7G1X5</accession>
<proteinExistence type="predicted"/>
<dbReference type="SUPFAM" id="SSF50685">
    <property type="entry name" value="Barwin-like endoglucanases"/>
    <property type="match status" value="1"/>
</dbReference>
<dbReference type="Gene3D" id="2.40.40.10">
    <property type="entry name" value="RlpA-like domain"/>
    <property type="match status" value="1"/>
</dbReference>
<evidence type="ECO:0000313" key="3">
    <source>
        <dbReference type="Proteomes" id="UP001324115"/>
    </source>
</evidence>
<gene>
    <name evidence="2" type="ORF">RGQ29_012702</name>
</gene>
<dbReference type="Pfam" id="PF03330">
    <property type="entry name" value="DPBB_1"/>
    <property type="match status" value="1"/>
</dbReference>
<protein>
    <recommendedName>
        <fullName evidence="1">Expansin-like EG45 domain-containing protein</fullName>
    </recommendedName>
</protein>
<dbReference type="InterPro" id="IPR009009">
    <property type="entry name" value="RlpA-like_DPBB"/>
</dbReference>
<dbReference type="AlphaFoldDB" id="A0AAN7G1X5"/>
<keyword evidence="3" id="KW-1185">Reference proteome</keyword>
<comment type="caution">
    <text evidence="2">The sequence shown here is derived from an EMBL/GenBank/DDBJ whole genome shotgun (WGS) entry which is preliminary data.</text>
</comment>
<dbReference type="EMBL" id="JAXUIC010000002">
    <property type="protein sequence ID" value="KAK4604305.1"/>
    <property type="molecule type" value="Genomic_DNA"/>
</dbReference>
<dbReference type="PANTHER" id="PTHR47480:SF1">
    <property type="entry name" value="EG45-LIKE DOMAIN CONTAINING PROTEIN 1"/>
    <property type="match status" value="1"/>
</dbReference>
<name>A0AAN7G1X5_QUERU</name>
<dbReference type="InterPro" id="IPR036908">
    <property type="entry name" value="RlpA-like_sf"/>
</dbReference>